<proteinExistence type="predicted"/>
<protein>
    <recommendedName>
        <fullName evidence="4">Pilus assembly protein PilP</fullName>
    </recommendedName>
</protein>
<dbReference type="PANTHER" id="PTHR39555:SF1">
    <property type="entry name" value="TYPE IV PILUS INNER MEMBRANE COMPONENT PILO"/>
    <property type="match status" value="1"/>
</dbReference>
<keyword evidence="1" id="KW-1133">Transmembrane helix</keyword>
<evidence type="ECO:0000313" key="3">
    <source>
        <dbReference type="Proteomes" id="UP000315889"/>
    </source>
</evidence>
<dbReference type="Pfam" id="PF04350">
    <property type="entry name" value="PilO"/>
    <property type="match status" value="1"/>
</dbReference>
<sequence length="205" mass="23292">MLDKQKGIDIPDMFSKEDITLGHIETWPRSIFFLTIFFVFTVIVAASYYMIIHGNLDELRDQELYESQKVIEYGRKKSLIARKDKYIQQMAELDLMFASFTEKMPVDSEVPEIIEDITRVATQSGLVTSVISIQSEKDAGLYTELPIKISVSGQYHNLGNFVAGLTQLERLVSLHDFSLGKTEGNEILLELDAKTYRFNSVGNPP</sequence>
<dbReference type="GO" id="GO:0043683">
    <property type="term" value="P:type IV pilus assembly"/>
    <property type="evidence" value="ECO:0007669"/>
    <property type="project" value="InterPro"/>
</dbReference>
<evidence type="ECO:0008006" key="4">
    <source>
        <dbReference type="Google" id="ProtNLM"/>
    </source>
</evidence>
<dbReference type="InterPro" id="IPR007445">
    <property type="entry name" value="PilO"/>
</dbReference>
<comment type="caution">
    <text evidence="2">The sequence shown here is derived from an EMBL/GenBank/DDBJ whole genome shotgun (WGS) entry which is preliminary data.</text>
</comment>
<keyword evidence="1" id="KW-0472">Membrane</keyword>
<name>A0A520MNX7_9GAMM</name>
<dbReference type="GO" id="GO:0043107">
    <property type="term" value="P:type IV pilus-dependent motility"/>
    <property type="evidence" value="ECO:0007669"/>
    <property type="project" value="InterPro"/>
</dbReference>
<reference evidence="2 3" key="1">
    <citation type="submission" date="2019-02" db="EMBL/GenBank/DDBJ databases">
        <title>Prokaryotic population dynamics and viral predation in marine succession experiment using metagenomics: the confinement effect.</title>
        <authorList>
            <person name="Haro-Moreno J.M."/>
            <person name="Rodriguez-Valera F."/>
            <person name="Lopez-Perez M."/>
        </authorList>
    </citation>
    <scope>NUCLEOTIDE SEQUENCE [LARGE SCALE GENOMIC DNA]</scope>
    <source>
        <strain evidence="2">MED-G170</strain>
    </source>
</reference>
<accession>A0A520MNX7</accession>
<keyword evidence="1" id="KW-0812">Transmembrane</keyword>
<dbReference type="AlphaFoldDB" id="A0A520MNX7"/>
<evidence type="ECO:0000256" key="1">
    <source>
        <dbReference type="SAM" id="Phobius"/>
    </source>
</evidence>
<dbReference type="Gene3D" id="3.30.70.60">
    <property type="match status" value="1"/>
</dbReference>
<dbReference type="Proteomes" id="UP000315889">
    <property type="component" value="Unassembled WGS sequence"/>
</dbReference>
<dbReference type="InterPro" id="IPR014717">
    <property type="entry name" value="Transl_elong_EF1B/ribsomal_bS6"/>
</dbReference>
<dbReference type="EMBL" id="SHBP01000001">
    <property type="protein sequence ID" value="RZO22922.1"/>
    <property type="molecule type" value="Genomic_DNA"/>
</dbReference>
<organism evidence="2 3">
    <name type="scientific">SAR92 clade bacterium</name>
    <dbReference type="NCBI Taxonomy" id="2315479"/>
    <lineage>
        <taxon>Bacteria</taxon>
        <taxon>Pseudomonadati</taxon>
        <taxon>Pseudomonadota</taxon>
        <taxon>Gammaproteobacteria</taxon>
        <taxon>Cellvibrionales</taxon>
        <taxon>Porticoccaceae</taxon>
        <taxon>SAR92 clade</taxon>
    </lineage>
</organism>
<evidence type="ECO:0000313" key="2">
    <source>
        <dbReference type="EMBL" id="RZO22922.1"/>
    </source>
</evidence>
<dbReference type="PANTHER" id="PTHR39555">
    <property type="entry name" value="FIMBRIAL ASSEMBLY PROTEIN PILO-LIKE PROTEIN-RELATED"/>
    <property type="match status" value="1"/>
</dbReference>
<gene>
    <name evidence="2" type="ORF">EVB03_00745</name>
</gene>
<feature type="transmembrane region" description="Helical" evidence="1">
    <location>
        <begin position="31"/>
        <end position="51"/>
    </location>
</feature>